<dbReference type="PANTHER" id="PTHR10828:SF50">
    <property type="entry name" value="REDUCTASE (ARC2), PUTATIVE (AFU_ORTHOLOGUE AFUA_6G13400)-RELATED"/>
    <property type="match status" value="1"/>
</dbReference>
<dbReference type="GO" id="GO:0005634">
    <property type="term" value="C:nucleus"/>
    <property type="evidence" value="ECO:0007669"/>
    <property type="project" value="TreeGrafter"/>
</dbReference>
<dbReference type="SMART" id="SM00450">
    <property type="entry name" value="RHOD"/>
    <property type="match status" value="1"/>
</dbReference>
<dbReference type="GO" id="GO:0004725">
    <property type="term" value="F:protein tyrosine phosphatase activity"/>
    <property type="evidence" value="ECO:0007669"/>
    <property type="project" value="TreeGrafter"/>
</dbReference>
<keyword evidence="3" id="KW-1185">Reference proteome</keyword>
<dbReference type="InterPro" id="IPR036873">
    <property type="entry name" value="Rhodanese-like_dom_sf"/>
</dbReference>
<feature type="domain" description="Rhodanese" evidence="1">
    <location>
        <begin position="42"/>
        <end position="142"/>
    </location>
</feature>
<evidence type="ECO:0000313" key="3">
    <source>
        <dbReference type="Proteomes" id="UP001302676"/>
    </source>
</evidence>
<dbReference type="Pfam" id="PF00581">
    <property type="entry name" value="Rhodanese"/>
    <property type="match status" value="1"/>
</dbReference>
<proteinExistence type="predicted"/>
<sequence length="152" mass="16450">MTSTTNVLLRQPGSVTQVAPEPYTATISREQVLALLKTTAVGQRDFILVDTRQKDVEAGTIRGSINLQAESLPITLPSVYALFKAAGLRLVIFYCGTSVNRGRKAAEHLTGHITRVGDRNMKSLVLEGGFKGWAAAGEEYVRWVDAVDVSSS</sequence>
<protein>
    <submittedName>
        <fullName evidence="2">Arsenical-resistance protein 2</fullName>
    </submittedName>
</protein>
<reference evidence="2" key="2">
    <citation type="submission" date="2023-05" db="EMBL/GenBank/DDBJ databases">
        <authorList>
            <consortium name="Lawrence Berkeley National Laboratory"/>
            <person name="Steindorff A."/>
            <person name="Hensen N."/>
            <person name="Bonometti L."/>
            <person name="Westerberg I."/>
            <person name="Brannstrom I.O."/>
            <person name="Guillou S."/>
            <person name="Cros-Aarteil S."/>
            <person name="Calhoun S."/>
            <person name="Haridas S."/>
            <person name="Kuo A."/>
            <person name="Mondo S."/>
            <person name="Pangilinan J."/>
            <person name="Riley R."/>
            <person name="Labutti K."/>
            <person name="Andreopoulos B."/>
            <person name="Lipzen A."/>
            <person name="Chen C."/>
            <person name="Yanf M."/>
            <person name="Daum C."/>
            <person name="Ng V."/>
            <person name="Clum A."/>
            <person name="Ohm R."/>
            <person name="Martin F."/>
            <person name="Silar P."/>
            <person name="Natvig D."/>
            <person name="Lalanne C."/>
            <person name="Gautier V."/>
            <person name="Ament-Velasquez S.L."/>
            <person name="Kruys A."/>
            <person name="Hutchinson M.I."/>
            <person name="Powell A.J."/>
            <person name="Barry K."/>
            <person name="Miller A.N."/>
            <person name="Grigoriev I.V."/>
            <person name="Debuchy R."/>
            <person name="Gladieux P."/>
            <person name="Thoren M.H."/>
            <person name="Johannesson H."/>
        </authorList>
    </citation>
    <scope>NUCLEOTIDE SEQUENCE</scope>
    <source>
        <strain evidence="2">CBS 141.50</strain>
    </source>
</reference>
<dbReference type="InterPro" id="IPR001763">
    <property type="entry name" value="Rhodanese-like_dom"/>
</dbReference>
<dbReference type="PROSITE" id="PS50206">
    <property type="entry name" value="RHODANESE_3"/>
    <property type="match status" value="1"/>
</dbReference>
<organism evidence="2 3">
    <name type="scientific">Dichotomopilus funicola</name>
    <dbReference type="NCBI Taxonomy" id="1934379"/>
    <lineage>
        <taxon>Eukaryota</taxon>
        <taxon>Fungi</taxon>
        <taxon>Dikarya</taxon>
        <taxon>Ascomycota</taxon>
        <taxon>Pezizomycotina</taxon>
        <taxon>Sordariomycetes</taxon>
        <taxon>Sordariomycetidae</taxon>
        <taxon>Sordariales</taxon>
        <taxon>Chaetomiaceae</taxon>
        <taxon>Dichotomopilus</taxon>
    </lineage>
</organism>
<evidence type="ECO:0000259" key="1">
    <source>
        <dbReference type="PROSITE" id="PS50206"/>
    </source>
</evidence>
<name>A0AAN6ZI87_9PEZI</name>
<dbReference type="Gene3D" id="3.40.250.10">
    <property type="entry name" value="Rhodanese-like domain"/>
    <property type="match status" value="1"/>
</dbReference>
<dbReference type="RefSeq" id="XP_062633566.1">
    <property type="nucleotide sequence ID" value="XM_062784836.1"/>
</dbReference>
<dbReference type="EMBL" id="MU853638">
    <property type="protein sequence ID" value="KAK4140195.1"/>
    <property type="molecule type" value="Genomic_DNA"/>
</dbReference>
<dbReference type="AlphaFoldDB" id="A0AAN6ZI87"/>
<reference evidence="2" key="1">
    <citation type="journal article" date="2023" name="Mol. Phylogenet. Evol.">
        <title>Genome-scale phylogeny and comparative genomics of the fungal order Sordariales.</title>
        <authorList>
            <person name="Hensen N."/>
            <person name="Bonometti L."/>
            <person name="Westerberg I."/>
            <person name="Brannstrom I.O."/>
            <person name="Guillou S."/>
            <person name="Cros-Aarteil S."/>
            <person name="Calhoun S."/>
            <person name="Haridas S."/>
            <person name="Kuo A."/>
            <person name="Mondo S."/>
            <person name="Pangilinan J."/>
            <person name="Riley R."/>
            <person name="LaButti K."/>
            <person name="Andreopoulos B."/>
            <person name="Lipzen A."/>
            <person name="Chen C."/>
            <person name="Yan M."/>
            <person name="Daum C."/>
            <person name="Ng V."/>
            <person name="Clum A."/>
            <person name="Steindorff A."/>
            <person name="Ohm R.A."/>
            <person name="Martin F."/>
            <person name="Silar P."/>
            <person name="Natvig D.O."/>
            <person name="Lalanne C."/>
            <person name="Gautier V."/>
            <person name="Ament-Velasquez S.L."/>
            <person name="Kruys A."/>
            <person name="Hutchinson M.I."/>
            <person name="Powell A.J."/>
            <person name="Barry K."/>
            <person name="Miller A.N."/>
            <person name="Grigoriev I.V."/>
            <person name="Debuchy R."/>
            <person name="Gladieux P."/>
            <person name="Hiltunen Thoren M."/>
            <person name="Johannesson H."/>
        </authorList>
    </citation>
    <scope>NUCLEOTIDE SEQUENCE</scope>
    <source>
        <strain evidence="2">CBS 141.50</strain>
    </source>
</reference>
<evidence type="ECO:0000313" key="2">
    <source>
        <dbReference type="EMBL" id="KAK4140195.1"/>
    </source>
</evidence>
<comment type="caution">
    <text evidence="2">The sequence shown here is derived from an EMBL/GenBank/DDBJ whole genome shotgun (WGS) entry which is preliminary data.</text>
</comment>
<dbReference type="GO" id="GO:0005737">
    <property type="term" value="C:cytoplasm"/>
    <property type="evidence" value="ECO:0007669"/>
    <property type="project" value="TreeGrafter"/>
</dbReference>
<dbReference type="SUPFAM" id="SSF52821">
    <property type="entry name" value="Rhodanese/Cell cycle control phosphatase"/>
    <property type="match status" value="1"/>
</dbReference>
<accession>A0AAN6ZI87</accession>
<dbReference type="GeneID" id="87821449"/>
<dbReference type="Proteomes" id="UP001302676">
    <property type="component" value="Unassembled WGS sequence"/>
</dbReference>
<gene>
    <name evidence="2" type="ORF">C8A04DRAFT_40131</name>
</gene>
<dbReference type="PANTHER" id="PTHR10828">
    <property type="entry name" value="M-PHASE INDUCER PHOSPHATASE DUAL SPECIFICITY PHOSPHATASE CDC25"/>
    <property type="match status" value="1"/>
</dbReference>